<dbReference type="eggNOG" id="COG4102">
    <property type="taxonomic scope" value="Bacteria"/>
</dbReference>
<dbReference type="PROSITE" id="PS51318">
    <property type="entry name" value="TAT"/>
    <property type="match status" value="1"/>
</dbReference>
<dbReference type="OrthoDB" id="9779968at2"/>
<dbReference type="InterPro" id="IPR006311">
    <property type="entry name" value="TAT_signal"/>
</dbReference>
<dbReference type="PANTHER" id="PTHR43737:SF1">
    <property type="entry name" value="DUF1501 DOMAIN-CONTAINING PROTEIN"/>
    <property type="match status" value="1"/>
</dbReference>
<evidence type="ECO:0000313" key="2">
    <source>
        <dbReference type="EMBL" id="ACC73209.1"/>
    </source>
</evidence>
<evidence type="ECO:0008006" key="4">
    <source>
        <dbReference type="Google" id="ProtNLM"/>
    </source>
</evidence>
<reference evidence="3" key="1">
    <citation type="journal article" date="2014" name="Stand. Genomic Sci.">
        <title>Complete genome sequence of Burkholderia phymatum STM815(T), a broad host range and efficient nitrogen-fixing symbiont of Mimosa species.</title>
        <authorList>
            <person name="Moulin L."/>
            <person name="Klonowska A."/>
            <person name="Caroline B."/>
            <person name="Booth K."/>
            <person name="Vriezen J.A."/>
            <person name="Melkonian R."/>
            <person name="James E.K."/>
            <person name="Young J.P."/>
            <person name="Bena G."/>
            <person name="Hauser L."/>
            <person name="Land M."/>
            <person name="Kyrpides N."/>
            <person name="Bruce D."/>
            <person name="Chain P."/>
            <person name="Copeland A."/>
            <person name="Pitluck S."/>
            <person name="Woyke T."/>
            <person name="Lizotte-Waniewski M."/>
            <person name="Bristow J."/>
            <person name="Riley M."/>
        </authorList>
    </citation>
    <scope>NUCLEOTIDE SEQUENCE [LARGE SCALE GENOMIC DNA]</scope>
    <source>
        <strain evidence="3">DSM 17167 / CIP 108236 / LMG 21445 / STM815</strain>
    </source>
</reference>
<gene>
    <name evidence="2" type="ordered locus">Bphy_4086</name>
</gene>
<dbReference type="STRING" id="391038.Bphy_4086"/>
<name>B2JPL8_PARP8</name>
<evidence type="ECO:0000256" key="1">
    <source>
        <dbReference type="SAM" id="SignalP"/>
    </source>
</evidence>
<accession>B2JPL8</accession>
<sequence precursor="true">MLSRRRFMRVAATGAGAMLVAPQMVFARAATDRRFVFVIQRGAADGLSIVVPYAEPAYQTLRGALAVDTSASASTKLDGTFALHPSLVQVGQMYGQREALFVHAVASPYRDRSHFDGQNVLETGGTSAYQVKDGWLNRLVGMMPATVSTTHENAIALAATVPMALRGSANVASYAPSGLPQAPDDLLARVSQLYERDAQLRPLWESAMAARGLAGDAGARQDPASLGKLAAGFLSRDDGPRIAMMETGGWDTHSAQMPRVAAQLKALDTMLAALRDGLGSAWSKTTVLIATEFGRTAAANGTGGTDHGTASVAMVIGGAVAGGRVVADWPGLRNGDLYEGRDLKPTASLDALIAGVASESLGLDPHRTARTLFAQVGKAQPVTGLIRA</sequence>
<dbReference type="EMBL" id="CP001044">
    <property type="protein sequence ID" value="ACC73209.1"/>
    <property type="molecule type" value="Genomic_DNA"/>
</dbReference>
<dbReference type="KEGG" id="bph:Bphy_4086"/>
<dbReference type="PANTHER" id="PTHR43737">
    <property type="entry name" value="BLL7424 PROTEIN"/>
    <property type="match status" value="1"/>
</dbReference>
<organism evidence="2 3">
    <name type="scientific">Paraburkholderia phymatum (strain DSM 17167 / CIP 108236 / LMG 21445 / STM815)</name>
    <name type="common">Burkholderia phymatum</name>
    <dbReference type="NCBI Taxonomy" id="391038"/>
    <lineage>
        <taxon>Bacteria</taxon>
        <taxon>Pseudomonadati</taxon>
        <taxon>Pseudomonadota</taxon>
        <taxon>Betaproteobacteria</taxon>
        <taxon>Burkholderiales</taxon>
        <taxon>Burkholderiaceae</taxon>
        <taxon>Paraburkholderia</taxon>
    </lineage>
</organism>
<dbReference type="Proteomes" id="UP000001192">
    <property type="component" value="Chromosome 2"/>
</dbReference>
<feature type="signal peptide" evidence="1">
    <location>
        <begin position="1"/>
        <end position="29"/>
    </location>
</feature>
<proteinExistence type="predicted"/>
<dbReference type="RefSeq" id="WP_012403382.1">
    <property type="nucleotide sequence ID" value="NC_010623.1"/>
</dbReference>
<dbReference type="Pfam" id="PF07394">
    <property type="entry name" value="DUF1501"/>
    <property type="match status" value="1"/>
</dbReference>
<feature type="chain" id="PRO_5002779506" description="Twin-arginine translocation pathway signal sequence domain protein" evidence="1">
    <location>
        <begin position="30"/>
        <end position="388"/>
    </location>
</feature>
<keyword evidence="1" id="KW-0732">Signal</keyword>
<evidence type="ECO:0000313" key="3">
    <source>
        <dbReference type="Proteomes" id="UP000001192"/>
    </source>
</evidence>
<dbReference type="AlphaFoldDB" id="B2JPL8"/>
<protein>
    <recommendedName>
        <fullName evidence="4">Twin-arginine translocation pathway signal sequence domain protein</fullName>
    </recommendedName>
</protein>
<keyword evidence="3" id="KW-1185">Reference proteome</keyword>
<dbReference type="HOGENOM" id="CLU_032896_3_1_4"/>
<dbReference type="InterPro" id="IPR010869">
    <property type="entry name" value="DUF1501"/>
</dbReference>